<gene>
    <name evidence="1" type="ORF">SAMN05421752_1493</name>
</gene>
<evidence type="ECO:0000313" key="2">
    <source>
        <dbReference type="Proteomes" id="UP000185936"/>
    </source>
</evidence>
<name>A0A1N7HBC8_9EURY</name>
<dbReference type="Proteomes" id="UP000185936">
    <property type="component" value="Unassembled WGS sequence"/>
</dbReference>
<proteinExistence type="predicted"/>
<dbReference type="AlphaFoldDB" id="A0A1N7HBC8"/>
<reference evidence="2" key="1">
    <citation type="submission" date="2017-01" db="EMBL/GenBank/DDBJ databases">
        <authorList>
            <person name="Varghese N."/>
            <person name="Submissions S."/>
        </authorList>
    </citation>
    <scope>NUCLEOTIDE SEQUENCE [LARGE SCALE GENOMIC DNA]</scope>
    <source>
        <strain evidence="2">type strain: HArc-</strain>
    </source>
</reference>
<keyword evidence="2" id="KW-1185">Reference proteome</keyword>
<dbReference type="RefSeq" id="WP_076611032.1">
    <property type="nucleotide sequence ID" value="NZ_FTNR01000049.1"/>
</dbReference>
<organism evidence="1 2">
    <name type="scientific">Natronorubrum thiooxidans</name>
    <dbReference type="NCBI Taxonomy" id="308853"/>
    <lineage>
        <taxon>Archaea</taxon>
        <taxon>Methanobacteriati</taxon>
        <taxon>Methanobacteriota</taxon>
        <taxon>Stenosarchaea group</taxon>
        <taxon>Halobacteria</taxon>
        <taxon>Halobacteriales</taxon>
        <taxon>Natrialbaceae</taxon>
        <taxon>Natronorubrum</taxon>
    </lineage>
</organism>
<protein>
    <submittedName>
        <fullName evidence="1">Uncharacterized protein</fullName>
    </submittedName>
</protein>
<dbReference type="OrthoDB" id="383906at2157"/>
<evidence type="ECO:0000313" key="1">
    <source>
        <dbReference type="EMBL" id="SIS22083.1"/>
    </source>
</evidence>
<accession>A0A1N7HBC8</accession>
<dbReference type="EMBL" id="FTNR01000049">
    <property type="protein sequence ID" value="SIS22083.1"/>
    <property type="molecule type" value="Genomic_DNA"/>
</dbReference>
<sequence>MPTLKKKTEDEKEDEWYIHIPNKNGGAPPVYTIQVKDEGRDILLDLNLNHVNAPNRKADLDWDLFYTLDELGLLYTYNTDYEPGDAVPSSGTFKHLDGLSDSQRASFANSLLDRFSTATLFQHEHILDFFLTLEDLPERHRTELLVRLLADTPFDVDPIEDSKKVFANYAKYLIDSDTEGYNPVLLALVVHFAYKSWDDGPEIYNDLISSNEGRPVWIWEDWVSMAGGELMFYSVVEEMDNQIPDPLYDLAVRMSDGYGGRLYNWLECEMSALCAAQTVAEMGEQNWALHEFAKAGFSSGWASHCVILPRPPNHTEPTPGDAFDEAVTDAKSELVAKAERIDFSTD</sequence>